<accession>A0A561U1S1</accession>
<dbReference type="AlphaFoldDB" id="A0A561U1S1"/>
<name>A0A561U1S1_9PSEU</name>
<reference evidence="7 8" key="1">
    <citation type="submission" date="2019-06" db="EMBL/GenBank/DDBJ databases">
        <title>Sequencing the genomes of 1000 actinobacteria strains.</title>
        <authorList>
            <person name="Klenk H.-P."/>
        </authorList>
    </citation>
    <scope>NUCLEOTIDE SEQUENCE [LARGE SCALE GENOMIC DNA]</scope>
    <source>
        <strain evidence="7 8">DSM 46699</strain>
    </source>
</reference>
<dbReference type="Proteomes" id="UP000316184">
    <property type="component" value="Unassembled WGS sequence"/>
</dbReference>
<proteinExistence type="predicted"/>
<protein>
    <recommendedName>
        <fullName evidence="9">Metalloprotease</fullName>
    </recommendedName>
</protein>
<keyword evidence="8" id="KW-1185">Reference proteome</keyword>
<evidence type="ECO:0000256" key="1">
    <source>
        <dbReference type="ARBA" id="ARBA00004167"/>
    </source>
</evidence>
<comment type="subcellular location">
    <subcellularLocation>
        <location evidence="1">Membrane</location>
        <topology evidence="1">Single-pass membrane protein</topology>
    </subcellularLocation>
</comment>
<feature type="compositionally biased region" description="Polar residues" evidence="5">
    <location>
        <begin position="357"/>
        <end position="369"/>
    </location>
</feature>
<feature type="region of interest" description="Disordered" evidence="5">
    <location>
        <begin position="117"/>
        <end position="160"/>
    </location>
</feature>
<feature type="region of interest" description="Disordered" evidence="5">
    <location>
        <begin position="349"/>
        <end position="369"/>
    </location>
</feature>
<dbReference type="PANTHER" id="PTHR30168">
    <property type="entry name" value="PUTATIVE MEMBRANE PROTEIN YPFJ"/>
    <property type="match status" value="1"/>
</dbReference>
<keyword evidence="3 6" id="KW-1133">Transmembrane helix</keyword>
<dbReference type="GO" id="GO:0016020">
    <property type="term" value="C:membrane"/>
    <property type="evidence" value="ECO:0007669"/>
    <property type="project" value="UniProtKB-SubCell"/>
</dbReference>
<evidence type="ECO:0008006" key="9">
    <source>
        <dbReference type="Google" id="ProtNLM"/>
    </source>
</evidence>
<gene>
    <name evidence="7" type="ORF">FHU35_15131</name>
</gene>
<keyword evidence="4 6" id="KW-0472">Membrane</keyword>
<evidence type="ECO:0000256" key="3">
    <source>
        <dbReference type="ARBA" id="ARBA00022989"/>
    </source>
</evidence>
<sequence length="396" mass="42011">MGSRWDEGFVVGREGCGLLRAEDGVLRMTQPPMPPQWQPPQWQPQQWQQPPPPGQVPASWIPFEERPTGPIPRIPQHAPPPPQRSNTGLVVALVLAAVALFGFGTVGAVALSESSHQAEEPVAPSGPPISTSTSASETTSETSTSAPTSTSSSTSEVSTNAVPVLKLGDNPLNVEGNGAVTTSCSLPEFSTDVASQDAFYQAVLPCLVRAWEPALEEANLPTDTPKVVTTGDDINTPCGLRTWDQTALYCPQDNTIYMTARYYSEVEGRSDAGVFLGQLAHEFGHALQRLSGINGAYGNASASVGGTSPAGLELTRRSELQATCFEGMSLAAFQNGGVSNDLIFPALRDSAGRGDENSNTQDHGSIQTNSQWVEQGFSKNRITECNTWLSSPGDVD</sequence>
<evidence type="ECO:0000256" key="6">
    <source>
        <dbReference type="SAM" id="Phobius"/>
    </source>
</evidence>
<feature type="region of interest" description="Disordered" evidence="5">
    <location>
        <begin position="33"/>
        <end position="84"/>
    </location>
</feature>
<dbReference type="Pfam" id="PF04228">
    <property type="entry name" value="Zn_peptidase"/>
    <property type="match status" value="1"/>
</dbReference>
<evidence type="ECO:0000256" key="4">
    <source>
        <dbReference type="ARBA" id="ARBA00023136"/>
    </source>
</evidence>
<feature type="compositionally biased region" description="Low complexity" evidence="5">
    <location>
        <begin position="130"/>
        <end position="159"/>
    </location>
</feature>
<dbReference type="InterPro" id="IPR007343">
    <property type="entry name" value="Uncharacterised_pept_Zn_put"/>
</dbReference>
<evidence type="ECO:0000256" key="5">
    <source>
        <dbReference type="SAM" id="MobiDB-lite"/>
    </source>
</evidence>
<evidence type="ECO:0000313" key="7">
    <source>
        <dbReference type="EMBL" id="TWF93291.1"/>
    </source>
</evidence>
<feature type="transmembrane region" description="Helical" evidence="6">
    <location>
        <begin position="89"/>
        <end position="111"/>
    </location>
</feature>
<organism evidence="7 8">
    <name type="scientific">Saccharopolyspora dendranthemae</name>
    <dbReference type="NCBI Taxonomy" id="1181886"/>
    <lineage>
        <taxon>Bacteria</taxon>
        <taxon>Bacillati</taxon>
        <taxon>Actinomycetota</taxon>
        <taxon>Actinomycetes</taxon>
        <taxon>Pseudonocardiales</taxon>
        <taxon>Pseudonocardiaceae</taxon>
        <taxon>Saccharopolyspora</taxon>
    </lineage>
</organism>
<feature type="compositionally biased region" description="Pro residues" evidence="5">
    <location>
        <begin position="33"/>
        <end position="42"/>
    </location>
</feature>
<evidence type="ECO:0000256" key="2">
    <source>
        <dbReference type="ARBA" id="ARBA00022692"/>
    </source>
</evidence>
<keyword evidence="2 6" id="KW-0812">Transmembrane</keyword>
<comment type="caution">
    <text evidence="7">The sequence shown here is derived from an EMBL/GenBank/DDBJ whole genome shotgun (WGS) entry which is preliminary data.</text>
</comment>
<dbReference type="PANTHER" id="PTHR30168:SF0">
    <property type="entry name" value="INNER MEMBRANE PROTEIN"/>
    <property type="match status" value="1"/>
</dbReference>
<feature type="compositionally biased region" description="Pro residues" evidence="5">
    <location>
        <begin position="69"/>
        <end position="83"/>
    </location>
</feature>
<dbReference type="EMBL" id="VIWX01000005">
    <property type="protein sequence ID" value="TWF93291.1"/>
    <property type="molecule type" value="Genomic_DNA"/>
</dbReference>
<evidence type="ECO:0000313" key="8">
    <source>
        <dbReference type="Proteomes" id="UP000316184"/>
    </source>
</evidence>